<evidence type="ECO:0000313" key="3">
    <source>
        <dbReference type="Proteomes" id="UP001596422"/>
    </source>
</evidence>
<dbReference type="PANTHER" id="PTHR33525:SF4">
    <property type="entry name" value="CYCLIC DI-GMP PHOSPHODIESTERASE CDGJ"/>
    <property type="match status" value="1"/>
</dbReference>
<dbReference type="SUPFAM" id="SSF109604">
    <property type="entry name" value="HD-domain/PDEase-like"/>
    <property type="match status" value="1"/>
</dbReference>
<gene>
    <name evidence="2" type="ORF">ACFQDL_04680</name>
</gene>
<dbReference type="Gene3D" id="1.10.3210.10">
    <property type="entry name" value="Hypothetical protein af1432"/>
    <property type="match status" value="1"/>
</dbReference>
<dbReference type="PROSITE" id="PS51833">
    <property type="entry name" value="HDOD"/>
    <property type="match status" value="1"/>
</dbReference>
<dbReference type="Proteomes" id="UP001596422">
    <property type="component" value="Unassembled WGS sequence"/>
</dbReference>
<dbReference type="EMBL" id="JBHSWE010000001">
    <property type="protein sequence ID" value="MFC6669471.1"/>
    <property type="molecule type" value="Genomic_DNA"/>
</dbReference>
<dbReference type="Pfam" id="PF08668">
    <property type="entry name" value="HDOD"/>
    <property type="match status" value="1"/>
</dbReference>
<evidence type="ECO:0000259" key="1">
    <source>
        <dbReference type="PROSITE" id="PS51833"/>
    </source>
</evidence>
<comment type="caution">
    <text evidence="2">The sequence shown here is derived from an EMBL/GenBank/DDBJ whole genome shotgun (WGS) entry which is preliminary data.</text>
</comment>
<reference evidence="3" key="1">
    <citation type="journal article" date="2019" name="Int. J. Syst. Evol. Microbiol.">
        <title>The Global Catalogue of Microorganisms (GCM) 10K type strain sequencing project: providing services to taxonomists for standard genome sequencing and annotation.</title>
        <authorList>
            <consortium name="The Broad Institute Genomics Platform"/>
            <consortium name="The Broad Institute Genome Sequencing Center for Infectious Disease"/>
            <person name="Wu L."/>
            <person name="Ma J."/>
        </authorList>
    </citation>
    <scope>NUCLEOTIDE SEQUENCE [LARGE SCALE GENOMIC DNA]</scope>
    <source>
        <strain evidence="3">NBRC 111756</strain>
    </source>
</reference>
<feature type="domain" description="HDOD" evidence="1">
    <location>
        <begin position="20"/>
        <end position="206"/>
    </location>
</feature>
<evidence type="ECO:0000313" key="2">
    <source>
        <dbReference type="EMBL" id="MFC6669471.1"/>
    </source>
</evidence>
<sequence length="206" mass="22454">MKYQQILTQIYSRLDRLGDLPVFSATVNRIQQISSSGESDAMALAMAVMKDANLSAKLLKVANAPGYNRGQGPIQVVSRAVVLLGFDRIKSLSVTLKLIESFRQHHPDVDISGLLMRAFLNGALVRELAQQCGGRDIEQTYLCGLLHNLGETVVAYTQPSLYARLLQLRQARGRAGTISSCAPWAGISAISARILPRAGGSRSRWC</sequence>
<dbReference type="InterPro" id="IPR013976">
    <property type="entry name" value="HDOD"/>
</dbReference>
<proteinExistence type="predicted"/>
<dbReference type="RefSeq" id="WP_379908029.1">
    <property type="nucleotide sequence ID" value="NZ_JBHSWE010000001.1"/>
</dbReference>
<name>A0ABW1ZW97_9GAMM</name>
<organism evidence="2 3">
    <name type="scientific">Marinobacterium aestuariivivens</name>
    <dbReference type="NCBI Taxonomy" id="1698799"/>
    <lineage>
        <taxon>Bacteria</taxon>
        <taxon>Pseudomonadati</taxon>
        <taxon>Pseudomonadota</taxon>
        <taxon>Gammaproteobacteria</taxon>
        <taxon>Oceanospirillales</taxon>
        <taxon>Oceanospirillaceae</taxon>
        <taxon>Marinobacterium</taxon>
    </lineage>
</organism>
<accession>A0ABW1ZW97</accession>
<protein>
    <submittedName>
        <fullName evidence="2">HDOD domain-containing protein</fullName>
    </submittedName>
</protein>
<keyword evidence="3" id="KW-1185">Reference proteome</keyword>
<dbReference type="PANTHER" id="PTHR33525">
    <property type="match status" value="1"/>
</dbReference>
<dbReference type="InterPro" id="IPR052340">
    <property type="entry name" value="RNase_Y/CdgJ"/>
</dbReference>